<keyword evidence="2" id="KW-1185">Reference proteome</keyword>
<dbReference type="Proteomes" id="UP001152531">
    <property type="component" value="Unassembled WGS sequence"/>
</dbReference>
<reference evidence="1" key="1">
    <citation type="submission" date="2022-06" db="EMBL/GenBank/DDBJ databases">
        <authorList>
            <person name="Legras J.-L."/>
            <person name="Devillers H."/>
            <person name="Grondin C."/>
        </authorList>
    </citation>
    <scope>NUCLEOTIDE SEQUENCE</scope>
    <source>
        <strain evidence="1">CLIB 1444</strain>
    </source>
</reference>
<comment type="caution">
    <text evidence="1">The sequence shown here is derived from an EMBL/GenBank/DDBJ whole genome shotgun (WGS) entry which is preliminary data.</text>
</comment>
<protein>
    <submittedName>
        <fullName evidence="1">Palmitoyltransferase Erf2p</fullName>
    </submittedName>
</protein>
<accession>A0ACA9Y095</accession>
<name>A0ACA9Y095_9ASCO</name>
<dbReference type="EMBL" id="CALSDN010000001">
    <property type="protein sequence ID" value="CAH6718201.1"/>
    <property type="molecule type" value="Genomic_DNA"/>
</dbReference>
<evidence type="ECO:0000313" key="1">
    <source>
        <dbReference type="EMBL" id="CAH6718201.1"/>
    </source>
</evidence>
<organism evidence="1 2">
    <name type="scientific">[Candida] jaroonii</name>
    <dbReference type="NCBI Taxonomy" id="467808"/>
    <lineage>
        <taxon>Eukaryota</taxon>
        <taxon>Fungi</taxon>
        <taxon>Dikarya</taxon>
        <taxon>Ascomycota</taxon>
        <taxon>Saccharomycotina</taxon>
        <taxon>Pichiomycetes</taxon>
        <taxon>Debaryomycetaceae</taxon>
        <taxon>Yamadazyma</taxon>
    </lineage>
</organism>
<proteinExistence type="predicted"/>
<gene>
    <name evidence="1" type="ORF">CLIB1444_01S01376</name>
</gene>
<sequence length="357" mass="41529">MSDSKNANPKWWHILITNWIIADPNYMLEVNGGPSRNYQVQKYSNMKHLYLFGGRLRTVKQLPLNLIVGGLMILLGILFWIFEASWFWHKLSPAIPIVFSYCWFISFTMFIKAATSDPGILPRNMHLPNYPTRIKDEDDKTIEGSSSDPIVANPDEYFNTITLPYYDDKYNGVNVKYCTTCHIWRPPRSSHCGVCNVCVVNHDHHCIYINNCVGLRNYKYFLWFVLFTVISNIYVTVTTFVHIFHYLSTDSNLKSFKHSIETYPGTFVTLILSILTLIYPLSILIIHICLTSQNLTTREYLNNVRPNKNFVHVFDTHSMLKNFYITWIGRSRGVSSFRLRDQSMAGDIRLENLPPLE</sequence>
<evidence type="ECO:0000313" key="2">
    <source>
        <dbReference type="Proteomes" id="UP001152531"/>
    </source>
</evidence>